<keyword evidence="3" id="KW-0028">Amino-acid biosynthesis</keyword>
<dbReference type="PANTHER" id="PTHR21022">
    <property type="entry name" value="PREPHENATE DEHYDRATASE P PROTEIN"/>
    <property type="match status" value="1"/>
</dbReference>
<evidence type="ECO:0000256" key="6">
    <source>
        <dbReference type="ARBA" id="ARBA00023239"/>
    </source>
</evidence>
<evidence type="ECO:0000256" key="5">
    <source>
        <dbReference type="ARBA" id="ARBA00023222"/>
    </source>
</evidence>
<comment type="caution">
    <text evidence="9">The sequence shown here is derived from an EMBL/GenBank/DDBJ whole genome shotgun (WGS) entry which is preliminary data.</text>
</comment>
<keyword evidence="5" id="KW-0584">Phenylalanine biosynthesis</keyword>
<feature type="domain" description="Prephenate dehydratase" evidence="8">
    <location>
        <begin position="1"/>
        <end position="180"/>
    </location>
</feature>
<dbReference type="PANTHER" id="PTHR21022:SF19">
    <property type="entry name" value="PREPHENATE DEHYDRATASE-RELATED"/>
    <property type="match status" value="1"/>
</dbReference>
<comment type="catalytic activity">
    <reaction evidence="7">
        <text>prephenate + H(+) = 3-phenylpyruvate + CO2 + H2O</text>
        <dbReference type="Rhea" id="RHEA:21648"/>
        <dbReference type="ChEBI" id="CHEBI:15377"/>
        <dbReference type="ChEBI" id="CHEBI:15378"/>
        <dbReference type="ChEBI" id="CHEBI:16526"/>
        <dbReference type="ChEBI" id="CHEBI:18005"/>
        <dbReference type="ChEBI" id="CHEBI:29934"/>
        <dbReference type="EC" id="4.2.1.51"/>
    </reaction>
</comment>
<evidence type="ECO:0000256" key="2">
    <source>
        <dbReference type="ARBA" id="ARBA00013147"/>
    </source>
</evidence>
<dbReference type="InterPro" id="IPR001086">
    <property type="entry name" value="Preph_deHydtase"/>
</dbReference>
<dbReference type="EC" id="4.2.1.51" evidence="2"/>
<reference evidence="9 10" key="1">
    <citation type="journal article" date="2015" name="Nature">
        <title>rRNA introns, odd ribosomes, and small enigmatic genomes across a large radiation of phyla.</title>
        <authorList>
            <person name="Brown C.T."/>
            <person name="Hug L.A."/>
            <person name="Thomas B.C."/>
            <person name="Sharon I."/>
            <person name="Castelle C.J."/>
            <person name="Singh A."/>
            <person name="Wilkins M.J."/>
            <person name="Williams K.H."/>
            <person name="Banfield J.F."/>
        </authorList>
    </citation>
    <scope>NUCLEOTIDE SEQUENCE [LARGE SCALE GENOMIC DNA]</scope>
</reference>
<evidence type="ECO:0000256" key="7">
    <source>
        <dbReference type="ARBA" id="ARBA00047848"/>
    </source>
</evidence>
<dbReference type="GO" id="GO:0004664">
    <property type="term" value="F:prephenate dehydratase activity"/>
    <property type="evidence" value="ECO:0007669"/>
    <property type="project" value="UniProtKB-EC"/>
</dbReference>
<name>A0A0G0PS66_9BACT</name>
<evidence type="ECO:0000259" key="8">
    <source>
        <dbReference type="PROSITE" id="PS51171"/>
    </source>
</evidence>
<dbReference type="GO" id="GO:0005737">
    <property type="term" value="C:cytoplasm"/>
    <property type="evidence" value="ECO:0007669"/>
    <property type="project" value="TreeGrafter"/>
</dbReference>
<evidence type="ECO:0000313" key="10">
    <source>
        <dbReference type="Proteomes" id="UP000034137"/>
    </source>
</evidence>
<dbReference type="PROSITE" id="PS51171">
    <property type="entry name" value="PREPHENATE_DEHYDR_3"/>
    <property type="match status" value="1"/>
</dbReference>
<gene>
    <name evidence="9" type="ORF">UT64_C0077G0004</name>
</gene>
<dbReference type="CDD" id="cd13631">
    <property type="entry name" value="PBP2_Ct-PDT_like"/>
    <property type="match status" value="1"/>
</dbReference>
<keyword evidence="4" id="KW-0057">Aromatic amino acid biosynthesis</keyword>
<accession>A0A0G0PS66</accession>
<evidence type="ECO:0000256" key="4">
    <source>
        <dbReference type="ARBA" id="ARBA00023141"/>
    </source>
</evidence>
<dbReference type="EMBL" id="LBXO01000077">
    <property type="protein sequence ID" value="KKR31004.1"/>
    <property type="molecule type" value="Genomic_DNA"/>
</dbReference>
<organism evidence="9 10">
    <name type="scientific">Candidatus Falkowbacteria bacterium GW2011_GWF2_39_8</name>
    <dbReference type="NCBI Taxonomy" id="1618642"/>
    <lineage>
        <taxon>Bacteria</taxon>
        <taxon>Candidatus Falkowiibacteriota</taxon>
    </lineage>
</organism>
<keyword evidence="6" id="KW-0456">Lyase</keyword>
<evidence type="ECO:0000256" key="1">
    <source>
        <dbReference type="ARBA" id="ARBA00004741"/>
    </source>
</evidence>
<dbReference type="UniPathway" id="UPA00121">
    <property type="reaction ID" value="UER00345"/>
</dbReference>
<sequence length="180" mass="20531">MGGVGSFSEQAANYYCLKEKIKNYQIEYLITAENVLKGLKNKKIDKGIFPIENSNGGIVLEAVYAMAKYNFKIENMFEIDISHCLLKRKDVKIGDIKKIASHQQALRQCRMYLKRKWQNVDLEEYKDTAEAARDLSTGKLDKNTGVIANKICATLYDLEIVEEGVQDLKFNFTTFVVAKN</sequence>
<dbReference type="Gene3D" id="3.40.190.10">
    <property type="entry name" value="Periplasmic binding protein-like II"/>
    <property type="match status" value="2"/>
</dbReference>
<evidence type="ECO:0000313" key="9">
    <source>
        <dbReference type="EMBL" id="KKR31004.1"/>
    </source>
</evidence>
<protein>
    <recommendedName>
        <fullName evidence="2">prephenate dehydratase</fullName>
        <ecNumber evidence="2">4.2.1.51</ecNumber>
    </recommendedName>
</protein>
<dbReference type="Proteomes" id="UP000034137">
    <property type="component" value="Unassembled WGS sequence"/>
</dbReference>
<comment type="pathway">
    <text evidence="1">Amino-acid biosynthesis; L-phenylalanine biosynthesis; phenylpyruvate from prephenate: step 1/1.</text>
</comment>
<dbReference type="Pfam" id="PF00800">
    <property type="entry name" value="PDT"/>
    <property type="match status" value="1"/>
</dbReference>
<dbReference type="AlphaFoldDB" id="A0A0G0PS66"/>
<evidence type="ECO:0000256" key="3">
    <source>
        <dbReference type="ARBA" id="ARBA00022605"/>
    </source>
</evidence>
<dbReference type="GO" id="GO:0009094">
    <property type="term" value="P:L-phenylalanine biosynthetic process"/>
    <property type="evidence" value="ECO:0007669"/>
    <property type="project" value="UniProtKB-UniPathway"/>
</dbReference>
<proteinExistence type="predicted"/>
<dbReference type="SUPFAM" id="SSF53850">
    <property type="entry name" value="Periplasmic binding protein-like II"/>
    <property type="match status" value="1"/>
</dbReference>